<dbReference type="EMBL" id="EAAA01001511">
    <property type="status" value="NOT_ANNOTATED_CDS"/>
    <property type="molecule type" value="Genomic_DNA"/>
</dbReference>
<evidence type="ECO:0000256" key="2">
    <source>
        <dbReference type="ARBA" id="ARBA00023157"/>
    </source>
</evidence>
<dbReference type="PROSITE" id="PS51034">
    <property type="entry name" value="ZP_2"/>
    <property type="match status" value="1"/>
</dbReference>
<evidence type="ECO:0000256" key="3">
    <source>
        <dbReference type="SAM" id="SignalP"/>
    </source>
</evidence>
<keyword evidence="1 3" id="KW-0732">Signal</keyword>
<reference evidence="5" key="4">
    <citation type="submission" date="2025-09" db="UniProtKB">
        <authorList>
            <consortium name="Ensembl"/>
        </authorList>
    </citation>
    <scope>IDENTIFICATION</scope>
</reference>
<evidence type="ECO:0000256" key="1">
    <source>
        <dbReference type="ARBA" id="ARBA00022729"/>
    </source>
</evidence>
<keyword evidence="2" id="KW-1015">Disulfide bond</keyword>
<dbReference type="EMBL" id="EAAA01001512">
    <property type="status" value="NOT_ANNOTATED_CDS"/>
    <property type="molecule type" value="Genomic_DNA"/>
</dbReference>
<feature type="signal peptide" evidence="3">
    <location>
        <begin position="1"/>
        <end position="20"/>
    </location>
</feature>
<dbReference type="PANTHER" id="PTHR14002">
    <property type="entry name" value="ENDOGLIN/TGF-BETA RECEPTOR TYPE III"/>
    <property type="match status" value="1"/>
</dbReference>
<feature type="domain" description="ZP" evidence="4">
    <location>
        <begin position="64"/>
        <end position="230"/>
    </location>
</feature>
<dbReference type="Pfam" id="PF23344">
    <property type="entry name" value="ZP-N"/>
    <property type="match status" value="1"/>
</dbReference>
<reference evidence="5" key="3">
    <citation type="submission" date="2025-08" db="UniProtKB">
        <authorList>
            <consortium name="Ensembl"/>
        </authorList>
    </citation>
    <scope>IDENTIFICATION</scope>
</reference>
<name>H2XP98_CIOIN</name>
<reference evidence="6" key="1">
    <citation type="journal article" date="2002" name="Science">
        <title>The draft genome of Ciona intestinalis: insights into chordate and vertebrate origins.</title>
        <authorList>
            <person name="Dehal P."/>
            <person name="Satou Y."/>
            <person name="Campbell R.K."/>
            <person name="Chapman J."/>
            <person name="Degnan B."/>
            <person name="De Tomaso A."/>
            <person name="Davidson B."/>
            <person name="Di Gregorio A."/>
            <person name="Gelpke M."/>
            <person name="Goodstein D.M."/>
            <person name="Harafuji N."/>
            <person name="Hastings K.E."/>
            <person name="Ho I."/>
            <person name="Hotta K."/>
            <person name="Huang W."/>
            <person name="Kawashima T."/>
            <person name="Lemaire P."/>
            <person name="Martinez D."/>
            <person name="Meinertzhagen I.A."/>
            <person name="Necula S."/>
            <person name="Nonaka M."/>
            <person name="Putnam N."/>
            <person name="Rash S."/>
            <person name="Saiga H."/>
            <person name="Satake M."/>
            <person name="Terry A."/>
            <person name="Yamada L."/>
            <person name="Wang H.G."/>
            <person name="Awazu S."/>
            <person name="Azumi K."/>
            <person name="Boore J."/>
            <person name="Branno M."/>
            <person name="Chin-Bow S."/>
            <person name="DeSantis R."/>
            <person name="Doyle S."/>
            <person name="Francino P."/>
            <person name="Keys D.N."/>
            <person name="Haga S."/>
            <person name="Hayashi H."/>
            <person name="Hino K."/>
            <person name="Imai K.S."/>
            <person name="Inaba K."/>
            <person name="Kano S."/>
            <person name="Kobayashi K."/>
            <person name="Kobayashi M."/>
            <person name="Lee B.I."/>
            <person name="Makabe K.W."/>
            <person name="Manohar C."/>
            <person name="Matassi G."/>
            <person name="Medina M."/>
            <person name="Mochizuki Y."/>
            <person name="Mount S."/>
            <person name="Morishita T."/>
            <person name="Miura S."/>
            <person name="Nakayama A."/>
            <person name="Nishizaka S."/>
            <person name="Nomoto H."/>
            <person name="Ohta F."/>
            <person name="Oishi K."/>
            <person name="Rigoutsos I."/>
            <person name="Sano M."/>
            <person name="Sasaki A."/>
            <person name="Sasakura Y."/>
            <person name="Shoguchi E."/>
            <person name="Shin-i T."/>
            <person name="Spagnuolo A."/>
            <person name="Stainier D."/>
            <person name="Suzuki M.M."/>
            <person name="Tassy O."/>
            <person name="Takatori N."/>
            <person name="Tokuoka M."/>
            <person name="Yagi K."/>
            <person name="Yoshizaki F."/>
            <person name="Wada S."/>
            <person name="Zhang C."/>
            <person name="Hyatt P.D."/>
            <person name="Larimer F."/>
            <person name="Detter C."/>
            <person name="Doggett N."/>
            <person name="Glavina T."/>
            <person name="Hawkins T."/>
            <person name="Richardson P."/>
            <person name="Lucas S."/>
            <person name="Kohara Y."/>
            <person name="Levine M."/>
            <person name="Satoh N."/>
            <person name="Rokhsar D.S."/>
        </authorList>
    </citation>
    <scope>NUCLEOTIDE SEQUENCE [LARGE SCALE GENOMIC DNA]</scope>
</reference>
<evidence type="ECO:0000313" key="5">
    <source>
        <dbReference type="Ensembl" id="ENSCINP00000031481.1"/>
    </source>
</evidence>
<dbReference type="PANTHER" id="PTHR14002:SF43">
    <property type="entry name" value="DELTA-LIKE PROTEIN"/>
    <property type="match status" value="1"/>
</dbReference>
<dbReference type="AlphaFoldDB" id="H2XP98"/>
<feature type="chain" id="PRO_5003578068" description="ZP domain-containing protein" evidence="3">
    <location>
        <begin position="21"/>
        <end position="230"/>
    </location>
</feature>
<dbReference type="Gene3D" id="2.60.40.3210">
    <property type="entry name" value="Zona pellucida, ZP-N domain"/>
    <property type="match status" value="1"/>
</dbReference>
<proteinExistence type="predicted"/>
<sequence>MRVKLYLLLISACFWCGVYSQSGSSQPCPTTCPTYSKCSTNGTCECESGFLSMSGKCVADILLECKSHEITIQIQEDVFKTAKFNVDTAVVGGNTSCTATVQGDNIIFKFANDDCSTTVLRNDTHTSYSNFIQTSATIEDKITYGSRGRIPFTCVFPHTSNISVAYNATLSMNPLPDVAPVTGKFDIDFQLVKNDYNTVQGRRIFLTNETLYFKASLNNADTDQLLVFDR</sequence>
<evidence type="ECO:0000259" key="4">
    <source>
        <dbReference type="PROSITE" id="PS51034"/>
    </source>
</evidence>
<protein>
    <recommendedName>
        <fullName evidence="4">ZP domain-containing protein</fullName>
    </recommendedName>
</protein>
<evidence type="ECO:0000313" key="6">
    <source>
        <dbReference type="Proteomes" id="UP000008144"/>
    </source>
</evidence>
<keyword evidence="6" id="KW-1185">Reference proteome</keyword>
<dbReference type="InterPro" id="IPR055356">
    <property type="entry name" value="ZP-N"/>
</dbReference>
<dbReference type="OMA" id="ECKSHEI"/>
<dbReference type="GeneTree" id="ENSGT00660000097179"/>
<organism evidence="5 6">
    <name type="scientific">Ciona intestinalis</name>
    <name type="common">Transparent sea squirt</name>
    <name type="synonym">Ascidia intestinalis</name>
    <dbReference type="NCBI Taxonomy" id="7719"/>
    <lineage>
        <taxon>Eukaryota</taxon>
        <taxon>Metazoa</taxon>
        <taxon>Chordata</taxon>
        <taxon>Tunicata</taxon>
        <taxon>Ascidiacea</taxon>
        <taxon>Phlebobranchia</taxon>
        <taxon>Cionidae</taxon>
        <taxon>Ciona</taxon>
    </lineage>
</organism>
<dbReference type="Proteomes" id="UP000008144">
    <property type="component" value="Chromosome 2"/>
</dbReference>
<reference evidence="5" key="2">
    <citation type="journal article" date="2008" name="Genome Biol.">
        <title>Improved genome assembly and evidence-based global gene model set for the chordate Ciona intestinalis: new insight into intron and operon populations.</title>
        <authorList>
            <person name="Satou Y."/>
            <person name="Mineta K."/>
            <person name="Ogasawara M."/>
            <person name="Sasakura Y."/>
            <person name="Shoguchi E."/>
            <person name="Ueno K."/>
            <person name="Yamada L."/>
            <person name="Matsumoto J."/>
            <person name="Wasserscheid J."/>
            <person name="Dewar K."/>
            <person name="Wiley G.B."/>
            <person name="Macmil S.L."/>
            <person name="Roe B.A."/>
            <person name="Zeller R.W."/>
            <person name="Hastings K.E."/>
            <person name="Lemaire P."/>
            <person name="Lindquist E."/>
            <person name="Endo T."/>
            <person name="Hotta K."/>
            <person name="Inaba K."/>
        </authorList>
    </citation>
    <scope>NUCLEOTIDE SEQUENCE [LARGE SCALE GENOMIC DNA]</scope>
    <source>
        <strain evidence="5">wild type</strain>
    </source>
</reference>
<dbReference type="InParanoid" id="H2XP98"/>
<accession>H2XP98</accession>
<dbReference type="InterPro" id="IPR001507">
    <property type="entry name" value="ZP_dom"/>
</dbReference>
<dbReference type="Ensembl" id="ENSCINT00000031097.1">
    <property type="protein sequence ID" value="ENSCINP00000031481.1"/>
    <property type="gene ID" value="ENSCING00000023303.1"/>
</dbReference>
<dbReference type="HOGENOM" id="CLU_1207143_0_0_1"/>